<comment type="subcellular location">
    <subcellularLocation>
        <location evidence="2">Cell membrane</location>
        <topology evidence="2">Single-pass type II membrane protein</topology>
    </subcellularLocation>
    <subcellularLocation>
        <location evidence="8">Membrane</location>
        <topology evidence="8">Single-pass type II membrane protein</topology>
    </subcellularLocation>
</comment>
<dbReference type="PROSITE" id="PS00761">
    <property type="entry name" value="SPASE_I_3"/>
    <property type="match status" value="1"/>
</dbReference>
<feature type="domain" description="Peptidase S26" evidence="9">
    <location>
        <begin position="14"/>
        <end position="178"/>
    </location>
</feature>
<evidence type="ECO:0000256" key="3">
    <source>
        <dbReference type="ARBA" id="ARBA00009370"/>
    </source>
</evidence>
<evidence type="ECO:0000256" key="8">
    <source>
        <dbReference type="RuleBase" id="RU362042"/>
    </source>
</evidence>
<sequence length="180" mass="20122">MNHLKEKLQNGLKELLIIITIVLLLNSFISLTIVSGESMQPTLESGNVVLLEKVSKYERGDIISFSSHLKISELDLKKLNRIQRIFIKSGSSKNLIKRIIGLPGDQIQIQMGKIYVNGIILDEPYIAVPDHDSLENIVVPEGKYFVLGDNRTNSLDSRSSSVGLIDDKEIIGKLLIRVIE</sequence>
<dbReference type="InterPro" id="IPR019756">
    <property type="entry name" value="Pept_S26A_signal_pept_1_Ser-AS"/>
</dbReference>
<comment type="catalytic activity">
    <reaction evidence="1 7">
        <text>Cleavage of hydrophobic, N-terminal signal or leader sequences from secreted and periplasmic proteins.</text>
        <dbReference type="EC" id="3.4.21.89"/>
    </reaction>
</comment>
<comment type="caution">
    <text evidence="10">The sequence shown here is derived from an EMBL/GenBank/DDBJ whole genome shotgun (WGS) entry which is preliminary data.</text>
</comment>
<keyword evidence="7" id="KW-1133">Transmembrane helix</keyword>
<dbReference type="SUPFAM" id="SSF51306">
    <property type="entry name" value="LexA/Signal peptidase"/>
    <property type="match status" value="1"/>
</dbReference>
<reference evidence="10 11" key="1">
    <citation type="submission" date="2023-04" db="EMBL/GenBank/DDBJ databases">
        <title>Fusibacter bizertensis strain WBS, isolated from littoral bottom sediments of the Arctic seas - biochemical and genomic analysis.</title>
        <authorList>
            <person name="Brioukhanov A.L."/>
        </authorList>
    </citation>
    <scope>NUCLEOTIDE SEQUENCE [LARGE SCALE GENOMIC DNA]</scope>
    <source>
        <strain evidence="10 11">WBS</strain>
    </source>
</reference>
<dbReference type="GO" id="GO:0009003">
    <property type="term" value="F:signal peptidase activity"/>
    <property type="evidence" value="ECO:0007669"/>
    <property type="project" value="UniProtKB-EC"/>
</dbReference>
<accession>A0ABT6N977</accession>
<keyword evidence="7" id="KW-0472">Membrane</keyword>
<name>A0ABT6N977_9FIRM</name>
<dbReference type="Gene3D" id="2.10.109.10">
    <property type="entry name" value="Umud Fragment, subunit A"/>
    <property type="match status" value="1"/>
</dbReference>
<gene>
    <name evidence="10" type="primary">lepB</name>
    <name evidence="10" type="ORF">QE109_02415</name>
</gene>
<feature type="transmembrane region" description="Helical" evidence="7">
    <location>
        <begin position="15"/>
        <end position="34"/>
    </location>
</feature>
<dbReference type="PROSITE" id="PS00760">
    <property type="entry name" value="SPASE_I_2"/>
    <property type="match status" value="1"/>
</dbReference>
<keyword evidence="5 7" id="KW-0645">Protease</keyword>
<evidence type="ECO:0000256" key="4">
    <source>
        <dbReference type="ARBA" id="ARBA00013208"/>
    </source>
</evidence>
<evidence type="ECO:0000256" key="6">
    <source>
        <dbReference type="ARBA" id="ARBA00022801"/>
    </source>
</evidence>
<keyword evidence="6 7" id="KW-0378">Hydrolase</keyword>
<evidence type="ECO:0000259" key="9">
    <source>
        <dbReference type="Pfam" id="PF10502"/>
    </source>
</evidence>
<keyword evidence="11" id="KW-1185">Reference proteome</keyword>
<dbReference type="InterPro" id="IPR000223">
    <property type="entry name" value="Pept_S26A_signal_pept_1"/>
</dbReference>
<dbReference type="EMBL" id="JARYZI010000001">
    <property type="protein sequence ID" value="MDH8676981.1"/>
    <property type="molecule type" value="Genomic_DNA"/>
</dbReference>
<keyword evidence="7" id="KW-0812">Transmembrane</keyword>
<protein>
    <recommendedName>
        <fullName evidence="4 7">Signal peptidase I</fullName>
        <ecNumber evidence="4 7">3.4.21.89</ecNumber>
    </recommendedName>
</protein>
<dbReference type="RefSeq" id="WP_281092780.1">
    <property type="nucleotide sequence ID" value="NZ_JARYZI010000001.1"/>
</dbReference>
<dbReference type="Proteomes" id="UP001158045">
    <property type="component" value="Unassembled WGS sequence"/>
</dbReference>
<evidence type="ECO:0000256" key="1">
    <source>
        <dbReference type="ARBA" id="ARBA00000677"/>
    </source>
</evidence>
<comment type="similarity">
    <text evidence="3 8">Belongs to the peptidase S26 family.</text>
</comment>
<dbReference type="EC" id="3.4.21.89" evidence="4 7"/>
<organism evidence="10 11">
    <name type="scientific">Fusibacter bizertensis</name>
    <dbReference type="NCBI Taxonomy" id="1488331"/>
    <lineage>
        <taxon>Bacteria</taxon>
        <taxon>Bacillati</taxon>
        <taxon>Bacillota</taxon>
        <taxon>Clostridia</taxon>
        <taxon>Eubacteriales</taxon>
        <taxon>Eubacteriales Family XII. Incertae Sedis</taxon>
        <taxon>Fusibacter</taxon>
    </lineage>
</organism>
<dbReference type="CDD" id="cd06530">
    <property type="entry name" value="S26_SPase_I"/>
    <property type="match status" value="1"/>
</dbReference>
<dbReference type="PROSITE" id="PS00501">
    <property type="entry name" value="SPASE_I_1"/>
    <property type="match status" value="1"/>
</dbReference>
<evidence type="ECO:0000256" key="2">
    <source>
        <dbReference type="ARBA" id="ARBA00004401"/>
    </source>
</evidence>
<dbReference type="InterPro" id="IPR019757">
    <property type="entry name" value="Pept_S26A_signal_pept_1_Lys-AS"/>
</dbReference>
<evidence type="ECO:0000313" key="10">
    <source>
        <dbReference type="EMBL" id="MDH8676981.1"/>
    </source>
</evidence>
<dbReference type="InterPro" id="IPR019758">
    <property type="entry name" value="Pept_S26A_signal_pept_1_CS"/>
</dbReference>
<dbReference type="PRINTS" id="PR00727">
    <property type="entry name" value="LEADERPTASE"/>
</dbReference>
<evidence type="ECO:0000256" key="7">
    <source>
        <dbReference type="RuleBase" id="RU003993"/>
    </source>
</evidence>
<evidence type="ECO:0000313" key="11">
    <source>
        <dbReference type="Proteomes" id="UP001158045"/>
    </source>
</evidence>
<dbReference type="PANTHER" id="PTHR43390:SF1">
    <property type="entry name" value="CHLOROPLAST PROCESSING PEPTIDASE"/>
    <property type="match status" value="1"/>
</dbReference>
<dbReference type="NCBIfam" id="TIGR02227">
    <property type="entry name" value="sigpep_I_bact"/>
    <property type="match status" value="1"/>
</dbReference>
<proteinExistence type="inferred from homology"/>
<dbReference type="Pfam" id="PF10502">
    <property type="entry name" value="Peptidase_S26"/>
    <property type="match status" value="1"/>
</dbReference>
<dbReference type="InterPro" id="IPR019533">
    <property type="entry name" value="Peptidase_S26"/>
</dbReference>
<dbReference type="PANTHER" id="PTHR43390">
    <property type="entry name" value="SIGNAL PEPTIDASE I"/>
    <property type="match status" value="1"/>
</dbReference>
<dbReference type="InterPro" id="IPR036286">
    <property type="entry name" value="LexA/Signal_pep-like_sf"/>
</dbReference>
<evidence type="ECO:0000256" key="5">
    <source>
        <dbReference type="ARBA" id="ARBA00022670"/>
    </source>
</evidence>